<proteinExistence type="predicted"/>
<accession>A0AB38G4F2</accession>
<dbReference type="InterPro" id="IPR051159">
    <property type="entry name" value="Hexapeptide_acetyltransf"/>
</dbReference>
<evidence type="ECO:0000313" key="1">
    <source>
        <dbReference type="EMBL" id="SQF42050.1"/>
    </source>
</evidence>
<gene>
    <name evidence="1" type="primary">maa_1</name>
    <name evidence="1" type="ORF">NCTC8738_00828</name>
</gene>
<dbReference type="RefSeq" id="WP_111698515.1">
    <property type="nucleotide sequence ID" value="NZ_CP066277.1"/>
</dbReference>
<sequence>MIGKISKIFWSIRAVLYKPFMGSIKFPSYIGKPKFIKRLSGLYFGKKVRIYPGLRVELEGNNSKITIGNNVSIGQDCHFVSSSDNLQIGNNVVISGNVLITNCDHNYKDIDVFLYDQGLKNLKTEIGDNSFIGYGAVILAGTTIGKQCVVAANSVVRGSFEDYCVIAGSPARVVKKYNKKRKMWVKYNG</sequence>
<dbReference type="Pfam" id="PF00132">
    <property type="entry name" value="Hexapep"/>
    <property type="match status" value="1"/>
</dbReference>
<keyword evidence="1" id="KW-0012">Acyltransferase</keyword>
<dbReference type="Gene3D" id="2.160.10.10">
    <property type="entry name" value="Hexapeptide repeat proteins"/>
    <property type="match status" value="1"/>
</dbReference>
<dbReference type="AlphaFoldDB" id="A0AB38G4F2"/>
<keyword evidence="1" id="KW-0808">Transferase</keyword>
<dbReference type="InterPro" id="IPR011004">
    <property type="entry name" value="Trimer_LpxA-like_sf"/>
</dbReference>
<reference evidence="1 2" key="1">
    <citation type="submission" date="2018-06" db="EMBL/GenBank/DDBJ databases">
        <authorList>
            <consortium name="Pathogen Informatics"/>
            <person name="Doyle S."/>
        </authorList>
    </citation>
    <scope>NUCLEOTIDE SEQUENCE [LARGE SCALE GENOMIC DNA]</scope>
    <source>
        <strain evidence="1 2">NCTC8738</strain>
    </source>
</reference>
<organism evidence="1 2">
    <name type="scientific">Streptococcus lutetiensis</name>
    <dbReference type="NCBI Taxonomy" id="150055"/>
    <lineage>
        <taxon>Bacteria</taxon>
        <taxon>Bacillati</taxon>
        <taxon>Bacillota</taxon>
        <taxon>Bacilli</taxon>
        <taxon>Lactobacillales</taxon>
        <taxon>Streptococcaceae</taxon>
        <taxon>Streptococcus</taxon>
    </lineage>
</organism>
<dbReference type="EC" id="2.3.1.79" evidence="1"/>
<evidence type="ECO:0000313" key="2">
    <source>
        <dbReference type="Proteomes" id="UP000248954"/>
    </source>
</evidence>
<dbReference type="SUPFAM" id="SSF51161">
    <property type="entry name" value="Trimeric LpxA-like enzymes"/>
    <property type="match status" value="1"/>
</dbReference>
<dbReference type="CDD" id="cd04647">
    <property type="entry name" value="LbH_MAT_like"/>
    <property type="match status" value="1"/>
</dbReference>
<dbReference type="InterPro" id="IPR001451">
    <property type="entry name" value="Hexapep"/>
</dbReference>
<dbReference type="PANTHER" id="PTHR23416">
    <property type="entry name" value="SIALIC ACID SYNTHASE-RELATED"/>
    <property type="match status" value="1"/>
</dbReference>
<dbReference type="PANTHER" id="PTHR23416:SF78">
    <property type="entry name" value="LIPOPOLYSACCHARIDE BIOSYNTHESIS O-ACETYL TRANSFERASE WBBJ-RELATED"/>
    <property type="match status" value="1"/>
</dbReference>
<protein>
    <submittedName>
        <fullName evidence="1">CpsI</fullName>
        <ecNumber evidence="1">2.3.1.79</ecNumber>
    </submittedName>
</protein>
<dbReference type="Proteomes" id="UP000248954">
    <property type="component" value="Chromosome 1"/>
</dbReference>
<name>A0AB38G4F2_9STRE</name>
<dbReference type="GO" id="GO:0008925">
    <property type="term" value="F:maltose O-acetyltransferase activity"/>
    <property type="evidence" value="ECO:0007669"/>
    <property type="project" value="UniProtKB-EC"/>
</dbReference>
<dbReference type="EMBL" id="LS483348">
    <property type="protein sequence ID" value="SQF42050.1"/>
    <property type="molecule type" value="Genomic_DNA"/>
</dbReference>